<dbReference type="Gene3D" id="2.40.30.10">
    <property type="entry name" value="Translation factors"/>
    <property type="match status" value="1"/>
</dbReference>
<dbReference type="AlphaFoldDB" id="A0A3B0W0C9"/>
<dbReference type="GO" id="GO:0005525">
    <property type="term" value="F:GTP binding"/>
    <property type="evidence" value="ECO:0007669"/>
    <property type="project" value="UniProtKB-KW"/>
</dbReference>
<dbReference type="SUPFAM" id="SSF50465">
    <property type="entry name" value="EF-Tu/eEF-1alpha/eIF2-gamma C-terminal domain"/>
    <property type="match status" value="1"/>
</dbReference>
<dbReference type="GO" id="GO:0004781">
    <property type="term" value="F:sulfate adenylyltransferase (ATP) activity"/>
    <property type="evidence" value="ECO:0007669"/>
    <property type="project" value="UniProtKB-EC"/>
</dbReference>
<evidence type="ECO:0000313" key="4">
    <source>
        <dbReference type="EMBL" id="VAW49305.1"/>
    </source>
</evidence>
<dbReference type="InterPro" id="IPR009001">
    <property type="entry name" value="Transl_elong_EF1A/Init_IF2_C"/>
</dbReference>
<protein>
    <submittedName>
        <fullName evidence="4">Sulfate adenylyltransferase subunit 1</fullName>
        <ecNumber evidence="4">2.7.7.4</ecNumber>
    </submittedName>
</protein>
<dbReference type="InterPro" id="IPR054696">
    <property type="entry name" value="GTP-eEF1A_C"/>
</dbReference>
<proteinExistence type="predicted"/>
<organism evidence="4">
    <name type="scientific">hydrothermal vent metagenome</name>
    <dbReference type="NCBI Taxonomy" id="652676"/>
    <lineage>
        <taxon>unclassified sequences</taxon>
        <taxon>metagenomes</taxon>
        <taxon>ecological metagenomes</taxon>
    </lineage>
</organism>
<name>A0A3B0W0C9_9ZZZZ</name>
<dbReference type="EMBL" id="UOFB01000343">
    <property type="protein sequence ID" value="VAW49305.1"/>
    <property type="molecule type" value="Genomic_DNA"/>
</dbReference>
<keyword evidence="4" id="KW-0548">Nucleotidyltransferase</keyword>
<keyword evidence="4" id="KW-0808">Transferase</keyword>
<sequence length="74" mass="8296">MISFDPYTSIKGTGSFIVIDKYTNATLAAGMILRKLDGGSSLESQRAYSNFEKELNALVRTQFPEWQCKSIDEL</sequence>
<evidence type="ECO:0000259" key="3">
    <source>
        <dbReference type="Pfam" id="PF22594"/>
    </source>
</evidence>
<evidence type="ECO:0000256" key="2">
    <source>
        <dbReference type="ARBA" id="ARBA00023134"/>
    </source>
</evidence>
<keyword evidence="2" id="KW-0342">GTP-binding</keyword>
<keyword evidence="1" id="KW-0547">Nucleotide-binding</keyword>
<feature type="domain" description="GTP-eEF1A C-terminal" evidence="3">
    <location>
        <begin position="2"/>
        <end position="32"/>
    </location>
</feature>
<dbReference type="EC" id="2.7.7.4" evidence="4"/>
<evidence type="ECO:0000256" key="1">
    <source>
        <dbReference type="ARBA" id="ARBA00022741"/>
    </source>
</evidence>
<accession>A0A3B0W0C9</accession>
<dbReference type="Pfam" id="PF22594">
    <property type="entry name" value="GTP-eEF1A_C"/>
    <property type="match status" value="1"/>
</dbReference>
<gene>
    <name evidence="4" type="ORF">MNBD_GAMMA04-221</name>
</gene>
<reference evidence="4" key="1">
    <citation type="submission" date="2018-06" db="EMBL/GenBank/DDBJ databases">
        <authorList>
            <person name="Zhirakovskaya E."/>
        </authorList>
    </citation>
    <scope>NUCLEOTIDE SEQUENCE</scope>
</reference>